<organism evidence="2 3">
    <name type="scientific">Durusdinium trenchii</name>
    <dbReference type="NCBI Taxonomy" id="1381693"/>
    <lineage>
        <taxon>Eukaryota</taxon>
        <taxon>Sar</taxon>
        <taxon>Alveolata</taxon>
        <taxon>Dinophyceae</taxon>
        <taxon>Suessiales</taxon>
        <taxon>Symbiodiniaceae</taxon>
        <taxon>Durusdinium</taxon>
    </lineage>
</organism>
<keyword evidence="1" id="KW-1133">Transmembrane helix</keyword>
<gene>
    <name evidence="2" type="ORF">SCF082_LOCUS52834</name>
</gene>
<name>A0ABP0SNS2_9DINO</name>
<evidence type="ECO:0000313" key="3">
    <source>
        <dbReference type="Proteomes" id="UP001642464"/>
    </source>
</evidence>
<proteinExistence type="predicted"/>
<comment type="caution">
    <text evidence="2">The sequence shown here is derived from an EMBL/GenBank/DDBJ whole genome shotgun (WGS) entry which is preliminary data.</text>
</comment>
<feature type="transmembrane region" description="Helical" evidence="1">
    <location>
        <begin position="104"/>
        <end position="126"/>
    </location>
</feature>
<sequence length="139" mass="16124">MAICVNCVFLLVVISWAMWVAPRRFHLKSFRMRWKFMIQKMRLLFYTTISYVFLPWRSVFVTILDIGTHVSTLLLCLLLPFLIDFDQEEQQTAVCLRSNKNRGAYVAIPIFSLKVLGVAVINGHFWSSFHSAFILLSCG</sequence>
<feature type="transmembrane region" description="Helical" evidence="1">
    <location>
        <begin position="43"/>
        <end position="60"/>
    </location>
</feature>
<evidence type="ECO:0000256" key="1">
    <source>
        <dbReference type="SAM" id="Phobius"/>
    </source>
</evidence>
<feature type="transmembrane region" description="Helical" evidence="1">
    <location>
        <begin position="6"/>
        <end position="22"/>
    </location>
</feature>
<evidence type="ECO:0000313" key="2">
    <source>
        <dbReference type="EMBL" id="CAK9114043.1"/>
    </source>
</evidence>
<feature type="transmembrane region" description="Helical" evidence="1">
    <location>
        <begin position="66"/>
        <end position="83"/>
    </location>
</feature>
<keyword evidence="3" id="KW-1185">Reference proteome</keyword>
<reference evidence="2 3" key="1">
    <citation type="submission" date="2024-02" db="EMBL/GenBank/DDBJ databases">
        <authorList>
            <person name="Chen Y."/>
            <person name="Shah S."/>
            <person name="Dougan E. K."/>
            <person name="Thang M."/>
            <person name="Chan C."/>
        </authorList>
    </citation>
    <scope>NUCLEOTIDE SEQUENCE [LARGE SCALE GENOMIC DNA]</scope>
</reference>
<protein>
    <submittedName>
        <fullName evidence="2">Ephrin_rec_like domain-containing protein</fullName>
    </submittedName>
</protein>
<dbReference type="Proteomes" id="UP001642464">
    <property type="component" value="Unassembled WGS sequence"/>
</dbReference>
<keyword evidence="1" id="KW-0812">Transmembrane</keyword>
<dbReference type="EMBL" id="CAXAMM010044284">
    <property type="protein sequence ID" value="CAK9114043.1"/>
    <property type="molecule type" value="Genomic_DNA"/>
</dbReference>
<accession>A0ABP0SNS2</accession>
<keyword evidence="1" id="KW-0472">Membrane</keyword>